<name>A0A6A7A014_9PLEO</name>
<feature type="transmembrane region" description="Helical" evidence="2">
    <location>
        <begin position="196"/>
        <end position="213"/>
    </location>
</feature>
<keyword evidence="2" id="KW-0812">Transmembrane</keyword>
<dbReference type="OrthoDB" id="5427664at2759"/>
<feature type="transmembrane region" description="Helical" evidence="2">
    <location>
        <begin position="126"/>
        <end position="151"/>
    </location>
</feature>
<protein>
    <submittedName>
        <fullName evidence="3">Uncharacterized protein</fullName>
    </submittedName>
</protein>
<feature type="transmembrane region" description="Helical" evidence="2">
    <location>
        <begin position="163"/>
        <end position="184"/>
    </location>
</feature>
<dbReference type="AlphaFoldDB" id="A0A6A7A014"/>
<feature type="transmembrane region" description="Helical" evidence="2">
    <location>
        <begin position="64"/>
        <end position="86"/>
    </location>
</feature>
<feature type="region of interest" description="Disordered" evidence="1">
    <location>
        <begin position="389"/>
        <end position="416"/>
    </location>
</feature>
<reference evidence="3" key="1">
    <citation type="journal article" date="2020" name="Stud. Mycol.">
        <title>101 Dothideomycetes genomes: a test case for predicting lifestyles and emergence of pathogens.</title>
        <authorList>
            <person name="Haridas S."/>
            <person name="Albert R."/>
            <person name="Binder M."/>
            <person name="Bloem J."/>
            <person name="Labutti K."/>
            <person name="Salamov A."/>
            <person name="Andreopoulos B."/>
            <person name="Baker S."/>
            <person name="Barry K."/>
            <person name="Bills G."/>
            <person name="Bluhm B."/>
            <person name="Cannon C."/>
            <person name="Castanera R."/>
            <person name="Culley D."/>
            <person name="Daum C."/>
            <person name="Ezra D."/>
            <person name="Gonzalez J."/>
            <person name="Henrissat B."/>
            <person name="Kuo A."/>
            <person name="Liang C."/>
            <person name="Lipzen A."/>
            <person name="Lutzoni F."/>
            <person name="Magnuson J."/>
            <person name="Mondo S."/>
            <person name="Nolan M."/>
            <person name="Ohm R."/>
            <person name="Pangilinan J."/>
            <person name="Park H.-J."/>
            <person name="Ramirez L."/>
            <person name="Alfaro M."/>
            <person name="Sun H."/>
            <person name="Tritt A."/>
            <person name="Yoshinaga Y."/>
            <person name="Zwiers L.-H."/>
            <person name="Turgeon B."/>
            <person name="Goodwin S."/>
            <person name="Spatafora J."/>
            <person name="Crous P."/>
            <person name="Grigoriev I."/>
        </authorList>
    </citation>
    <scope>NUCLEOTIDE SEQUENCE</scope>
    <source>
        <strain evidence="3">CBS 113818</strain>
    </source>
</reference>
<dbReference type="PANTHER" id="PTHR37577">
    <property type="entry name" value="INTEGRAL MEMBRANE PROTEIN"/>
    <property type="match status" value="1"/>
</dbReference>
<keyword evidence="2" id="KW-0472">Membrane</keyword>
<accession>A0A6A7A014</accession>
<feature type="transmembrane region" description="Helical" evidence="2">
    <location>
        <begin position="273"/>
        <end position="294"/>
    </location>
</feature>
<dbReference type="EMBL" id="MU006225">
    <property type="protein sequence ID" value="KAF2826660.1"/>
    <property type="molecule type" value="Genomic_DNA"/>
</dbReference>
<evidence type="ECO:0000256" key="2">
    <source>
        <dbReference type="SAM" id="Phobius"/>
    </source>
</evidence>
<feature type="transmembrane region" description="Helical" evidence="2">
    <location>
        <begin position="360"/>
        <end position="382"/>
    </location>
</feature>
<keyword evidence="2" id="KW-1133">Transmembrane helix</keyword>
<proteinExistence type="predicted"/>
<evidence type="ECO:0000313" key="3">
    <source>
        <dbReference type="EMBL" id="KAF2826660.1"/>
    </source>
</evidence>
<feature type="transmembrane region" description="Helical" evidence="2">
    <location>
        <begin position="315"/>
        <end position="340"/>
    </location>
</feature>
<keyword evidence="4" id="KW-1185">Reference proteome</keyword>
<organism evidence="3 4">
    <name type="scientific">Ophiobolus disseminans</name>
    <dbReference type="NCBI Taxonomy" id="1469910"/>
    <lineage>
        <taxon>Eukaryota</taxon>
        <taxon>Fungi</taxon>
        <taxon>Dikarya</taxon>
        <taxon>Ascomycota</taxon>
        <taxon>Pezizomycotina</taxon>
        <taxon>Dothideomycetes</taxon>
        <taxon>Pleosporomycetidae</taxon>
        <taxon>Pleosporales</taxon>
        <taxon>Pleosporineae</taxon>
        <taxon>Phaeosphaeriaceae</taxon>
        <taxon>Ophiobolus</taxon>
    </lineage>
</organism>
<dbReference type="PANTHER" id="PTHR37577:SF1">
    <property type="entry name" value="INTEGRAL MEMBRANE PROTEIN"/>
    <property type="match status" value="1"/>
</dbReference>
<sequence>MGNTFGFLHTSEGGFQFTVVNACKAEGIDLNQTCHLTFAKGQELLSIGNVTRGTMKAMPGIAGVGIWFAMMVFFGTIVIAFLFVVLEILTRWRKTDSTAFAFFKESPPNDPDNPSGRRRKRDILKAAGRTFVLGVADTQTIFVGAFLLGFAGQTKCRLTSYHFTVAVNQMMIALSVITFSVALVRTYWRNPLVAGLRLLLSFGAFVGVGLMIFRKANYAPDWPPPKTRKDSAILLPVACLLETDLRTRAQEQADESKADLGFGKSTAWPLERFFFMGLIVAFIVAHLSVPIRFAENRSRDRQHGPWRARWTKFRGWITVAYWAAMLVPPTFISVWCWIHVYRVRDWVKDSGWMETPNAEFMIWDAGQLIAIGVLITVLNNVLTEAWRRDSKGAGSPRDGAFQRLTGGDASSAYEERRSNSYPMAHMGRDVRTGYQGYEEAPSRRW</sequence>
<dbReference type="InterPro" id="IPR053018">
    <property type="entry name" value="Elsinochrome_Biosynth-Asso"/>
</dbReference>
<evidence type="ECO:0000256" key="1">
    <source>
        <dbReference type="SAM" id="MobiDB-lite"/>
    </source>
</evidence>
<gene>
    <name evidence="3" type="ORF">CC86DRAFT_466513</name>
</gene>
<evidence type="ECO:0000313" key="4">
    <source>
        <dbReference type="Proteomes" id="UP000799424"/>
    </source>
</evidence>
<dbReference type="Proteomes" id="UP000799424">
    <property type="component" value="Unassembled WGS sequence"/>
</dbReference>